<evidence type="ECO:0000313" key="1">
    <source>
        <dbReference type="EMBL" id="UUL82238.1"/>
    </source>
</evidence>
<dbReference type="RefSeq" id="WP_256506036.1">
    <property type="nucleotide sequence ID" value="NZ_CP101740.1"/>
</dbReference>
<organism evidence="1 2">
    <name type="scientific">Sphingomonas qomolangmaensis</name>
    <dbReference type="NCBI Taxonomy" id="2918765"/>
    <lineage>
        <taxon>Bacteria</taxon>
        <taxon>Pseudomonadati</taxon>
        <taxon>Pseudomonadota</taxon>
        <taxon>Alphaproteobacteria</taxon>
        <taxon>Sphingomonadales</taxon>
        <taxon>Sphingomonadaceae</taxon>
        <taxon>Sphingomonas</taxon>
    </lineage>
</organism>
<keyword evidence="2" id="KW-1185">Reference proteome</keyword>
<gene>
    <name evidence="1" type="ORF">NMP03_13785</name>
</gene>
<evidence type="ECO:0000313" key="2">
    <source>
        <dbReference type="Proteomes" id="UP001058533"/>
    </source>
</evidence>
<name>A0ABY5L850_9SPHN</name>
<proteinExistence type="predicted"/>
<protein>
    <recommendedName>
        <fullName evidence="3">Porin domain-containing protein</fullName>
    </recommendedName>
</protein>
<dbReference type="InterPro" id="IPR010239">
    <property type="entry name" value="CHP02001"/>
</dbReference>
<evidence type="ECO:0008006" key="3">
    <source>
        <dbReference type="Google" id="ProtNLM"/>
    </source>
</evidence>
<dbReference type="Proteomes" id="UP001058533">
    <property type="component" value="Chromosome"/>
</dbReference>
<accession>A0ABY5L850</accession>
<sequence>MPATIAPAAAQDRPTIGFEAATDEVRRGLSWSEGRAALSADASGTLGPIEASARVVTTRDSIRHDGAWSVADLRLTTATDVGPIQLRGGAAAHLFAGARSKMDYVELGGSASYTYGPAQLTGGVEFAPAQHAIGGSNVYLYANADAGIPGTPFTLIAGFGHSSGSADDPIRAQRLRPGGSYADWRLGVELRQGPLTLGVDYLGTDIDRAEAFGPFADARHSGDRLLGRVRFAL</sequence>
<dbReference type="Pfam" id="PF09694">
    <property type="entry name" value="Gcw_chp"/>
    <property type="match status" value="1"/>
</dbReference>
<dbReference type="EMBL" id="CP101740">
    <property type="protein sequence ID" value="UUL82238.1"/>
    <property type="molecule type" value="Genomic_DNA"/>
</dbReference>
<reference evidence="1" key="1">
    <citation type="submission" date="2022-07" db="EMBL/GenBank/DDBJ databases">
        <title>Sphingomonas sp. nov., a novel bacterium isolated from the north slope of the Mount Everest.</title>
        <authorList>
            <person name="Cui X."/>
            <person name="Liu Y."/>
        </authorList>
    </citation>
    <scope>NUCLEOTIDE SEQUENCE</scope>
    <source>
        <strain evidence="1">S5-59</strain>
    </source>
</reference>